<organism evidence="2 3">
    <name type="scientific">Tanacetum coccineum</name>
    <dbReference type="NCBI Taxonomy" id="301880"/>
    <lineage>
        <taxon>Eukaryota</taxon>
        <taxon>Viridiplantae</taxon>
        <taxon>Streptophyta</taxon>
        <taxon>Embryophyta</taxon>
        <taxon>Tracheophyta</taxon>
        <taxon>Spermatophyta</taxon>
        <taxon>Magnoliopsida</taxon>
        <taxon>eudicotyledons</taxon>
        <taxon>Gunneridae</taxon>
        <taxon>Pentapetalae</taxon>
        <taxon>asterids</taxon>
        <taxon>campanulids</taxon>
        <taxon>Asterales</taxon>
        <taxon>Asteraceae</taxon>
        <taxon>Asteroideae</taxon>
        <taxon>Anthemideae</taxon>
        <taxon>Anthemidinae</taxon>
        <taxon>Tanacetum</taxon>
    </lineage>
</organism>
<comment type="caution">
    <text evidence="2">The sequence shown here is derived from an EMBL/GenBank/DDBJ whole genome shotgun (WGS) entry which is preliminary data.</text>
</comment>
<dbReference type="Pfam" id="PF14223">
    <property type="entry name" value="Retrotran_gag_2"/>
    <property type="match status" value="1"/>
</dbReference>
<dbReference type="PANTHER" id="PTHR35317:SF23">
    <property type="entry name" value="OS04G0629600 PROTEIN"/>
    <property type="match status" value="1"/>
</dbReference>
<evidence type="ECO:0000256" key="1">
    <source>
        <dbReference type="SAM" id="MobiDB-lite"/>
    </source>
</evidence>
<keyword evidence="3" id="KW-1185">Reference proteome</keyword>
<feature type="region of interest" description="Disordered" evidence="1">
    <location>
        <begin position="374"/>
        <end position="394"/>
    </location>
</feature>
<dbReference type="EMBL" id="BQNB010016123">
    <property type="protein sequence ID" value="GJT48081.1"/>
    <property type="molecule type" value="Genomic_DNA"/>
</dbReference>
<gene>
    <name evidence="2" type="ORF">Tco_0974238</name>
</gene>
<dbReference type="Proteomes" id="UP001151760">
    <property type="component" value="Unassembled WGS sequence"/>
</dbReference>
<feature type="compositionally biased region" description="Basic and acidic residues" evidence="1">
    <location>
        <begin position="385"/>
        <end position="394"/>
    </location>
</feature>
<feature type="non-terminal residue" evidence="2">
    <location>
        <position position="1"/>
    </location>
</feature>
<dbReference type="PANTHER" id="PTHR35317">
    <property type="entry name" value="OS04G0629600 PROTEIN"/>
    <property type="match status" value="1"/>
</dbReference>
<accession>A0ABQ5EB70</accession>
<sequence length="784" mass="89250">VNLLKSSVTTRQYIFFIRLFTNVGPNKSICNKCKGRLIEFSVLDEAINVADEAVNEEMDNSLERAATTATGLDAEQDKGSGPRRQEIMGDTIAQTRSENVSKLSNDLLLARDNTLQSGEDRLKLEELMALCTTLQSRVLAFETIKITQATAIESLKKRVKKLERRNKSRIHGLKRLYRVGSSRRVEFFKDKGLGEENASKQGRIVDIDANEDIYLVNVRTDEDMFGVNDLDGDEVIVESVDVVKTAEETRSVVEEVTAVIIPVSAAITTTTTTAITDVEMTLAQALAELKSAKPKATTITTTPTLTTTTDATTITTVNTRPRVKGIVFHDQEQAPTPTKELLRLDEELAFKLQAKEEEEERLAREKDQQIEEANISWDDVQLEQESSKKQKLEEDKEFEELKQSLEIIPDDGDDVTIDATPLSTKSPTIVDYKIYNEGKKSYFQIIRADDNVWKNQQGLVKVLNWKLYDSCRLHCVTMQNMIFYLLVEKMYPLTNHTLYHMFIDVKLQVDYECEMTFELLRLVKKQLKEGYGRIVGIKSLLEVTAAKLKEFDLLKWDPTRDMDLESAHMVAASKVPMLKPGEFELWRMTIEQYIQMIDYNLWEVIENENTSPKTTVVEGVEKVIPPITAEEKAQKRLEVKARSTLMMGIPNEHHLKFNSIKDAKLLLEAIEKRFGGNASTKKTQRNLLKQQYENFSAPSSETLVQTFDKLQKLVSQLKILGETLSQEHVSQKLLRISYVNSTNVDNVNDAMICAFFSSQPNNPQLVNEDLKQLYPDDLEEMDLR</sequence>
<reference evidence="2" key="2">
    <citation type="submission" date="2022-01" db="EMBL/GenBank/DDBJ databases">
        <authorList>
            <person name="Yamashiro T."/>
            <person name="Shiraishi A."/>
            <person name="Satake H."/>
            <person name="Nakayama K."/>
        </authorList>
    </citation>
    <scope>NUCLEOTIDE SEQUENCE</scope>
</reference>
<reference evidence="2" key="1">
    <citation type="journal article" date="2022" name="Int. J. Mol. Sci.">
        <title>Draft Genome of Tanacetum Coccineum: Genomic Comparison of Closely Related Tanacetum-Family Plants.</title>
        <authorList>
            <person name="Yamashiro T."/>
            <person name="Shiraishi A."/>
            <person name="Nakayama K."/>
            <person name="Satake H."/>
        </authorList>
    </citation>
    <scope>NUCLEOTIDE SEQUENCE</scope>
</reference>
<name>A0ABQ5EB70_9ASTR</name>
<evidence type="ECO:0000313" key="3">
    <source>
        <dbReference type="Proteomes" id="UP001151760"/>
    </source>
</evidence>
<proteinExistence type="predicted"/>
<protein>
    <submittedName>
        <fullName evidence="2">Uncharacterized protein</fullName>
    </submittedName>
</protein>
<evidence type="ECO:0000313" key="2">
    <source>
        <dbReference type="EMBL" id="GJT48081.1"/>
    </source>
</evidence>